<dbReference type="RefSeq" id="WP_007114841.1">
    <property type="nucleotide sequence ID" value="NZ_JH393260.1"/>
</dbReference>
<reference evidence="1 2" key="1">
    <citation type="submission" date="2011-10" db="EMBL/GenBank/DDBJ databases">
        <authorList>
            <person name="Quillaguamn J."/>
            <person name="Guzmn D."/>
            <person name="Balderrama-Subieta A."/>
            <person name="Cardona-Ortuo C."/>
            <person name="Guevara-Martnez M."/>
            <person name="Callisaya-Quispe N."/>
        </authorList>
    </citation>
    <scope>NUCLEOTIDE SEQUENCE [LARGE SCALE GENOMIC DNA]</scope>
    <source>
        <strain evidence="1 2">LC1</strain>
    </source>
</reference>
<dbReference type="OrthoDB" id="7058312at2"/>
<proteinExistence type="predicted"/>
<name>A0A7U9GG23_9GAMM</name>
<evidence type="ECO:0000313" key="2">
    <source>
        <dbReference type="Proteomes" id="UP000005756"/>
    </source>
</evidence>
<dbReference type="AlphaFoldDB" id="A0A7U9GG23"/>
<protein>
    <recommendedName>
        <fullName evidence="3">DUF4365 domain-containing protein</fullName>
    </recommendedName>
</protein>
<evidence type="ECO:0000313" key="1">
    <source>
        <dbReference type="EMBL" id="EHJ91470.1"/>
    </source>
</evidence>
<accession>A0A7U9GG23</accession>
<dbReference type="EMBL" id="JH393260">
    <property type="protein sequence ID" value="EHJ91470.1"/>
    <property type="molecule type" value="Genomic_DNA"/>
</dbReference>
<evidence type="ECO:0008006" key="3">
    <source>
        <dbReference type="Google" id="ProtNLM"/>
    </source>
</evidence>
<gene>
    <name evidence="1" type="ORF">KUC_3913</name>
</gene>
<organism evidence="1 2">
    <name type="scientific">Vreelandella boliviensis LC1</name>
    <dbReference type="NCBI Taxonomy" id="1072583"/>
    <lineage>
        <taxon>Bacteria</taxon>
        <taxon>Pseudomonadati</taxon>
        <taxon>Pseudomonadota</taxon>
        <taxon>Gammaproteobacteria</taxon>
        <taxon>Oceanospirillales</taxon>
        <taxon>Halomonadaceae</taxon>
        <taxon>Vreelandella</taxon>
    </lineage>
</organism>
<sequence>MVALKLLKIMKSLLKSKKNVIPDQTVKSNSQNGSDAETLAASLMVSACRGEVCWGTREEDNSKIDLILSTEHPWYSKERMIVLIQVKSGATYGQRMPQGFNLTSAAIKAAKRTSHDICVIWLCRETNEAFWSYVHPDSRISTRTYGSYHRVSPATLYDLARCMSKATTNAFGGTGVIIRRKEGNYSNQRKLVHTGYKNIGEVFSPALGNIEFTRLGWRHMFRANRAAKYKQFSLDLIPYLDKIITQPSTDHAITSNKEWASGNFIYRSTEHLLKYEKVRCSAKQKMGIQPITVIIKAIEEIRYPKCWQASAMLSQHIDRRVVLKSAYYKLKDES</sequence>
<dbReference type="Proteomes" id="UP000005756">
    <property type="component" value="Unassembled WGS sequence"/>
</dbReference>